<organism evidence="1 2">
    <name type="scientific">Nonomuraea solani</name>
    <dbReference type="NCBI Taxonomy" id="1144553"/>
    <lineage>
        <taxon>Bacteria</taxon>
        <taxon>Bacillati</taxon>
        <taxon>Actinomycetota</taxon>
        <taxon>Actinomycetes</taxon>
        <taxon>Streptosporangiales</taxon>
        <taxon>Streptosporangiaceae</taxon>
        <taxon>Nonomuraea</taxon>
    </lineage>
</organism>
<evidence type="ECO:0000313" key="2">
    <source>
        <dbReference type="Proteomes" id="UP000236732"/>
    </source>
</evidence>
<proteinExistence type="predicted"/>
<keyword evidence="2" id="KW-1185">Reference proteome</keyword>
<dbReference type="Proteomes" id="UP000236732">
    <property type="component" value="Unassembled WGS sequence"/>
</dbReference>
<dbReference type="OrthoDB" id="3544342at2"/>
<accession>A0A1H6EWJ0</accession>
<sequence>MAALERWRLLRHHLQGDVPLARLAVSCGVAERTLRRWRAVYRADGLAALVRRPRSDRGRARLPEPLSHDAVHRRLGHASTEATQLYALLADKVADAEIRAARRRRDRATS</sequence>
<dbReference type="Pfam" id="PF13551">
    <property type="entry name" value="HTH_29"/>
    <property type="match status" value="1"/>
</dbReference>
<evidence type="ECO:0000313" key="1">
    <source>
        <dbReference type="EMBL" id="SEH01295.1"/>
    </source>
</evidence>
<name>A0A1H6EWJ0_9ACTN</name>
<dbReference type="InterPro" id="IPR010921">
    <property type="entry name" value="Trp_repressor/repl_initiator"/>
</dbReference>
<protein>
    <submittedName>
        <fullName evidence="1">Winged helix-turn helix</fullName>
    </submittedName>
</protein>
<dbReference type="GO" id="GO:0043565">
    <property type="term" value="F:sequence-specific DNA binding"/>
    <property type="evidence" value="ECO:0007669"/>
    <property type="project" value="InterPro"/>
</dbReference>
<gene>
    <name evidence="1" type="ORF">SAMN05444920_119225</name>
</gene>
<dbReference type="AlphaFoldDB" id="A0A1H6EWJ0"/>
<dbReference type="EMBL" id="FNVT01000019">
    <property type="protein sequence ID" value="SEH01295.1"/>
    <property type="molecule type" value="Genomic_DNA"/>
</dbReference>
<reference evidence="1 2" key="1">
    <citation type="submission" date="2016-10" db="EMBL/GenBank/DDBJ databases">
        <authorList>
            <person name="de Groot N.N."/>
        </authorList>
    </citation>
    <scope>NUCLEOTIDE SEQUENCE [LARGE SCALE GENOMIC DNA]</scope>
    <source>
        <strain evidence="1 2">CGMCC 4.7037</strain>
    </source>
</reference>
<dbReference type="RefSeq" id="WP_103962386.1">
    <property type="nucleotide sequence ID" value="NZ_FNVT01000019.1"/>
</dbReference>
<dbReference type="SUPFAM" id="SSF48295">
    <property type="entry name" value="TrpR-like"/>
    <property type="match status" value="1"/>
</dbReference>